<dbReference type="PROSITE" id="PS51375">
    <property type="entry name" value="PPR"/>
    <property type="match status" value="6"/>
</dbReference>
<feature type="repeat" description="PPR" evidence="1">
    <location>
        <begin position="336"/>
        <end position="370"/>
    </location>
</feature>
<dbReference type="EMBL" id="JANBUY010000458">
    <property type="protein sequence ID" value="KAJ2858880.1"/>
    <property type="molecule type" value="Genomic_DNA"/>
</dbReference>
<evidence type="ECO:0008006" key="5">
    <source>
        <dbReference type="Google" id="ProtNLM"/>
    </source>
</evidence>
<protein>
    <recommendedName>
        <fullName evidence="5">Pentacotripeptide-repeat region of PRORP domain-containing protein</fullName>
    </recommendedName>
</protein>
<gene>
    <name evidence="3" type="ORF">GGH94_006393</name>
</gene>
<sequence>MFKPRTVRLVPSVSVYLRMQGSIRSRSLSELYFRMKQEQEQGPGNKDGHVKEASQRHEPDANSLTTPSFIDDQRIAKLAQQQLLRDKGEADRLFEQTAADTYISGLHKDKWSSDETWIRFSLLPTESRKLLRAIDVNHTLARIRGAEKDVSLGGKIVPTSRTLTKMLAVLGSAKRAGIVPDQYTYQEMIAINASLLNFSHALEWLDKMLKSGIQPTIRPYRTLLKGYSTIPGEIDSARQLWQDLKSKIEQGLIAPSEPGETAASIDLKSYTCMLAAECRVGNFAQALSLMDEMDAAGIQPDITVRNVLLDGIVRHRGLDAGLSESELMEQSGFELDGFTYSTLLRAAIKEGRTEDTERLLATSAAKGFLPSRHIVQSLPFDPLHVLDILTKSSTLDTIRIYNTLIKAVVRRNNFSQALQLIAHLRSHDAKPNVVTYGLLLDALSKAGQLAQAKAMFKEVFEGGAVEPDMHIFTTMVDACGRNGDIEAMFWFKDQMKNYNLPPAEPIYNSILSSLSRIRKSNLKLVMATVNELVRCRPPVRPSIRTFNAIFAAFSAHARTKKLSNGELQFLRTWYANTRDKYYVVKDTFLYVLALNAFVGSGSLGDAMLVYDDMLRHSELDAAVLLEFTRKPKHMLELMNLAVEAQRFDDVLALWRNWQPLGLPPSEQALGLVLYSCDQLGHISVAKDIVMGLLLPRELGSTGKNGAIDSDSGVNNTVEHMGLVRPGMAASTAYNPGMVGESALAIYIGILVKHNMVDDIVPVLELWIANSSKNDLTALTANSALRFGLTNDAKRELSETTVSKLLKLLWQSKHEDAGKITDQILAFVDKHFPDAMPV</sequence>
<feature type="repeat" description="PPR" evidence="1">
    <location>
        <begin position="397"/>
        <end position="431"/>
    </location>
</feature>
<dbReference type="Pfam" id="PF01535">
    <property type="entry name" value="PPR"/>
    <property type="match status" value="1"/>
</dbReference>
<comment type="caution">
    <text evidence="3">The sequence shown here is derived from an EMBL/GenBank/DDBJ whole genome shotgun (WGS) entry which is preliminary data.</text>
</comment>
<dbReference type="AlphaFoldDB" id="A0A9W8IEB5"/>
<name>A0A9W8IEB5_9FUNG</name>
<dbReference type="InterPro" id="IPR011990">
    <property type="entry name" value="TPR-like_helical_dom_sf"/>
</dbReference>
<dbReference type="Pfam" id="PF13812">
    <property type="entry name" value="PPR_3"/>
    <property type="match status" value="1"/>
</dbReference>
<organism evidence="3 4">
    <name type="scientific">Coemansia aciculifera</name>
    <dbReference type="NCBI Taxonomy" id="417176"/>
    <lineage>
        <taxon>Eukaryota</taxon>
        <taxon>Fungi</taxon>
        <taxon>Fungi incertae sedis</taxon>
        <taxon>Zoopagomycota</taxon>
        <taxon>Kickxellomycotina</taxon>
        <taxon>Kickxellomycetes</taxon>
        <taxon>Kickxellales</taxon>
        <taxon>Kickxellaceae</taxon>
        <taxon>Coemansia</taxon>
    </lineage>
</organism>
<feature type="repeat" description="PPR" evidence="1">
    <location>
        <begin position="266"/>
        <end position="300"/>
    </location>
</feature>
<dbReference type="PANTHER" id="PTHR47938:SF35">
    <property type="entry name" value="PENTATRICOPEPTIDE REPEAT-CONTAINING PROTEIN 4, MITOCHONDRIAL-RELATED"/>
    <property type="match status" value="1"/>
</dbReference>
<feature type="repeat" description="PPR" evidence="1">
    <location>
        <begin position="468"/>
        <end position="502"/>
    </location>
</feature>
<evidence type="ECO:0000256" key="2">
    <source>
        <dbReference type="SAM" id="MobiDB-lite"/>
    </source>
</evidence>
<dbReference type="Gene3D" id="1.25.40.10">
    <property type="entry name" value="Tetratricopeptide repeat domain"/>
    <property type="match status" value="4"/>
</dbReference>
<dbReference type="Proteomes" id="UP001140074">
    <property type="component" value="Unassembled WGS sequence"/>
</dbReference>
<evidence type="ECO:0000256" key="1">
    <source>
        <dbReference type="PROSITE-ProRule" id="PRU00708"/>
    </source>
</evidence>
<dbReference type="Pfam" id="PF13041">
    <property type="entry name" value="PPR_2"/>
    <property type="match status" value="2"/>
</dbReference>
<dbReference type="NCBIfam" id="TIGR00756">
    <property type="entry name" value="PPR"/>
    <property type="match status" value="2"/>
</dbReference>
<accession>A0A9W8IEB5</accession>
<feature type="repeat" description="PPR" evidence="1">
    <location>
        <begin position="432"/>
        <end position="466"/>
    </location>
</feature>
<reference evidence="3" key="1">
    <citation type="submission" date="2022-07" db="EMBL/GenBank/DDBJ databases">
        <title>Phylogenomic reconstructions and comparative analyses of Kickxellomycotina fungi.</title>
        <authorList>
            <person name="Reynolds N.K."/>
            <person name="Stajich J.E."/>
            <person name="Barry K."/>
            <person name="Grigoriev I.V."/>
            <person name="Crous P."/>
            <person name="Smith M.E."/>
        </authorList>
    </citation>
    <scope>NUCLEOTIDE SEQUENCE</scope>
    <source>
        <strain evidence="3">RSA 476</strain>
    </source>
</reference>
<evidence type="ECO:0000313" key="3">
    <source>
        <dbReference type="EMBL" id="KAJ2858880.1"/>
    </source>
</evidence>
<feature type="region of interest" description="Disordered" evidence="2">
    <location>
        <begin position="37"/>
        <end position="66"/>
    </location>
</feature>
<dbReference type="GO" id="GO:0003729">
    <property type="term" value="F:mRNA binding"/>
    <property type="evidence" value="ECO:0007669"/>
    <property type="project" value="TreeGrafter"/>
</dbReference>
<dbReference type="PANTHER" id="PTHR47938">
    <property type="entry name" value="RESPIRATORY COMPLEX I CHAPERONE (CIA84), PUTATIVE (AFU_ORTHOLOGUE AFUA_2G06020)-RELATED"/>
    <property type="match status" value="1"/>
</dbReference>
<evidence type="ECO:0000313" key="4">
    <source>
        <dbReference type="Proteomes" id="UP001140074"/>
    </source>
</evidence>
<keyword evidence="4" id="KW-1185">Reference proteome</keyword>
<proteinExistence type="predicted"/>
<dbReference type="InterPro" id="IPR002885">
    <property type="entry name" value="PPR_rpt"/>
</dbReference>
<feature type="repeat" description="PPR" evidence="1">
    <location>
        <begin position="181"/>
        <end position="215"/>
    </location>
</feature>
<feature type="compositionally biased region" description="Basic and acidic residues" evidence="2">
    <location>
        <begin position="46"/>
        <end position="60"/>
    </location>
</feature>